<organism evidence="3 4">
    <name type="scientific">Roseibium aestuarii</name>
    <dbReference type="NCBI Taxonomy" id="2600299"/>
    <lineage>
        <taxon>Bacteria</taxon>
        <taxon>Pseudomonadati</taxon>
        <taxon>Pseudomonadota</taxon>
        <taxon>Alphaproteobacteria</taxon>
        <taxon>Hyphomicrobiales</taxon>
        <taxon>Stappiaceae</taxon>
        <taxon>Roseibium</taxon>
    </lineage>
</organism>
<sequence>MDSTRRTLAKCITWQLLGIVTMTILSLPHTGSLLSALGLAVSASATGFVCFFLHEKIWNRVLWGRQG</sequence>
<feature type="transmembrane region" description="Helical" evidence="1">
    <location>
        <begin position="7"/>
        <end position="27"/>
    </location>
</feature>
<proteinExistence type="predicted"/>
<keyword evidence="1" id="KW-0472">Membrane</keyword>
<dbReference type="Proteomes" id="UP001597327">
    <property type="component" value="Unassembled WGS sequence"/>
</dbReference>
<dbReference type="InterPro" id="IPR018638">
    <property type="entry name" value="DUF2061_membrane"/>
</dbReference>
<dbReference type="RefSeq" id="WP_149892156.1">
    <property type="nucleotide sequence ID" value="NZ_JBHUFA010000001.1"/>
</dbReference>
<comment type="caution">
    <text evidence="3">The sequence shown here is derived from an EMBL/GenBank/DDBJ whole genome shotgun (WGS) entry which is preliminary data.</text>
</comment>
<feature type="transmembrane region" description="Helical" evidence="1">
    <location>
        <begin position="33"/>
        <end position="53"/>
    </location>
</feature>
<dbReference type="EMBL" id="JBHUFA010000001">
    <property type="protein sequence ID" value="MFD1695207.1"/>
    <property type="molecule type" value="Genomic_DNA"/>
</dbReference>
<keyword evidence="1" id="KW-1133">Transmembrane helix</keyword>
<keyword evidence="1" id="KW-0812">Transmembrane</keyword>
<evidence type="ECO:0000256" key="1">
    <source>
        <dbReference type="SAM" id="Phobius"/>
    </source>
</evidence>
<protein>
    <submittedName>
        <fullName evidence="3">DUF2061 domain-containing protein</fullName>
    </submittedName>
</protein>
<keyword evidence="4" id="KW-1185">Reference proteome</keyword>
<evidence type="ECO:0000313" key="4">
    <source>
        <dbReference type="Proteomes" id="UP001597327"/>
    </source>
</evidence>
<dbReference type="Pfam" id="PF09834">
    <property type="entry name" value="DUF2061"/>
    <property type="match status" value="1"/>
</dbReference>
<gene>
    <name evidence="3" type="ORF">ACFSC7_06740</name>
</gene>
<name>A0ABW4JTS6_9HYPH</name>
<evidence type="ECO:0000259" key="2">
    <source>
        <dbReference type="Pfam" id="PF09834"/>
    </source>
</evidence>
<feature type="domain" description="DUF2061" evidence="2">
    <location>
        <begin position="8"/>
        <end position="59"/>
    </location>
</feature>
<evidence type="ECO:0000313" key="3">
    <source>
        <dbReference type="EMBL" id="MFD1695207.1"/>
    </source>
</evidence>
<accession>A0ABW4JTS6</accession>
<reference evidence="4" key="1">
    <citation type="journal article" date="2019" name="Int. J. Syst. Evol. Microbiol.">
        <title>The Global Catalogue of Microorganisms (GCM) 10K type strain sequencing project: providing services to taxonomists for standard genome sequencing and annotation.</title>
        <authorList>
            <consortium name="The Broad Institute Genomics Platform"/>
            <consortium name="The Broad Institute Genome Sequencing Center for Infectious Disease"/>
            <person name="Wu L."/>
            <person name="Ma J."/>
        </authorList>
    </citation>
    <scope>NUCLEOTIDE SEQUENCE [LARGE SCALE GENOMIC DNA]</scope>
    <source>
        <strain evidence="4">JCM 3369</strain>
    </source>
</reference>